<gene>
    <name evidence="3" type="ORF">QJ522_03765</name>
</gene>
<dbReference type="InterPro" id="IPR000626">
    <property type="entry name" value="Ubiquitin-like_dom"/>
</dbReference>
<reference evidence="3" key="1">
    <citation type="submission" date="2023-05" db="EMBL/GenBank/DDBJ databases">
        <title>Anaerotaeda fermentans gen. nov., sp. nov., a novel anaerobic planctomycete of the new family within the order Sedimentisphaerales isolated from Taman Peninsula, Russia.</title>
        <authorList>
            <person name="Khomyakova M.A."/>
            <person name="Merkel A.Y."/>
            <person name="Slobodkin A.I."/>
        </authorList>
    </citation>
    <scope>NUCLEOTIDE SEQUENCE</scope>
    <source>
        <strain evidence="3">M17dextr</strain>
    </source>
</reference>
<dbReference type="AlphaFoldDB" id="A0AAW6TYQ8"/>
<feature type="compositionally biased region" description="Low complexity" evidence="1">
    <location>
        <begin position="34"/>
        <end position="46"/>
    </location>
</feature>
<accession>A0AAW6TYQ8</accession>
<dbReference type="Proteomes" id="UP001431776">
    <property type="component" value="Unassembled WGS sequence"/>
</dbReference>
<evidence type="ECO:0000259" key="2">
    <source>
        <dbReference type="PROSITE" id="PS50053"/>
    </source>
</evidence>
<dbReference type="EMBL" id="JASCXX010000003">
    <property type="protein sequence ID" value="MDI6448153.1"/>
    <property type="molecule type" value="Genomic_DNA"/>
</dbReference>
<dbReference type="PROSITE" id="PS50053">
    <property type="entry name" value="UBIQUITIN_2"/>
    <property type="match status" value="1"/>
</dbReference>
<organism evidence="3 4">
    <name type="scientific">Anaerobaca lacustris</name>
    <dbReference type="NCBI Taxonomy" id="3044600"/>
    <lineage>
        <taxon>Bacteria</taxon>
        <taxon>Pseudomonadati</taxon>
        <taxon>Planctomycetota</taxon>
        <taxon>Phycisphaerae</taxon>
        <taxon>Sedimentisphaerales</taxon>
        <taxon>Anaerobacaceae</taxon>
        <taxon>Anaerobaca</taxon>
    </lineage>
</organism>
<evidence type="ECO:0000313" key="3">
    <source>
        <dbReference type="EMBL" id="MDI6448153.1"/>
    </source>
</evidence>
<dbReference type="RefSeq" id="WP_349243562.1">
    <property type="nucleotide sequence ID" value="NZ_JASCXX010000003.1"/>
</dbReference>
<feature type="domain" description="Ubiquitin-like" evidence="2">
    <location>
        <begin position="79"/>
        <end position="140"/>
    </location>
</feature>
<protein>
    <recommendedName>
        <fullName evidence="2">Ubiquitin-like domain-containing protein</fullName>
    </recommendedName>
</protein>
<comment type="caution">
    <text evidence="3">The sequence shown here is derived from an EMBL/GenBank/DDBJ whole genome shotgun (WGS) entry which is preliminary data.</text>
</comment>
<name>A0AAW6TYQ8_9BACT</name>
<evidence type="ECO:0000313" key="4">
    <source>
        <dbReference type="Proteomes" id="UP001431776"/>
    </source>
</evidence>
<keyword evidence="4" id="KW-1185">Reference proteome</keyword>
<feature type="region of interest" description="Disordered" evidence="1">
    <location>
        <begin position="34"/>
        <end position="71"/>
    </location>
</feature>
<sequence length="237" mass="25525">MSKKLLLISVAAGVVSFLGAFGAGWFTRPAPVRGAPEATTEGAAEARSPAGGLPSALTPTLPPAHEGTTARTMTEEQLKELIFEVREKIQEYNAKTHSLDQERQRLLVAQQTLQDDIATLNDLRVDLAATVATLRNERDLLQKTRVEVEQAERTNLLAIAAAYDKMDPVRASEILSNMATTQSKNGGTGRASNIDDAVKILFFMQDRTKAKVLAELATSEPSLAALLSQKLKQVTGG</sequence>
<evidence type="ECO:0000256" key="1">
    <source>
        <dbReference type="SAM" id="MobiDB-lite"/>
    </source>
</evidence>
<proteinExistence type="predicted"/>